<evidence type="ECO:0000256" key="5">
    <source>
        <dbReference type="ARBA" id="ARBA00022840"/>
    </source>
</evidence>
<keyword evidence="7" id="KW-0539">Nucleus</keyword>
<keyword evidence="10" id="KW-1185">Reference proteome</keyword>
<feature type="compositionally biased region" description="Acidic residues" evidence="8">
    <location>
        <begin position="19"/>
        <end position="35"/>
    </location>
</feature>
<accession>A0ABQ9AUR7</accession>
<reference evidence="9" key="2">
    <citation type="journal article" date="2023" name="Int. J. Mol. Sci.">
        <title>De Novo Assembly and Annotation of 11 Diverse Shrub Willow (Salix) Genomes Reveals Novel Gene Organization in Sex-Linked Regions.</title>
        <authorList>
            <person name="Hyden B."/>
            <person name="Feng K."/>
            <person name="Yates T.B."/>
            <person name="Jawdy S."/>
            <person name="Cereghino C."/>
            <person name="Smart L.B."/>
            <person name="Muchero W."/>
        </authorList>
    </citation>
    <scope>NUCLEOTIDE SEQUENCE</scope>
    <source>
        <tissue evidence="9">Shoot tip</tissue>
    </source>
</reference>
<feature type="region of interest" description="Disordered" evidence="8">
    <location>
        <begin position="1"/>
        <end position="53"/>
    </location>
</feature>
<organism evidence="9 10">
    <name type="scientific">Salix suchowensis</name>
    <dbReference type="NCBI Taxonomy" id="1278906"/>
    <lineage>
        <taxon>Eukaryota</taxon>
        <taxon>Viridiplantae</taxon>
        <taxon>Streptophyta</taxon>
        <taxon>Embryophyta</taxon>
        <taxon>Tracheophyta</taxon>
        <taxon>Spermatophyta</taxon>
        <taxon>Magnoliopsida</taxon>
        <taxon>eudicotyledons</taxon>
        <taxon>Gunneridae</taxon>
        <taxon>Pentapetalae</taxon>
        <taxon>rosids</taxon>
        <taxon>fabids</taxon>
        <taxon>Malpighiales</taxon>
        <taxon>Salicaceae</taxon>
        <taxon>Saliceae</taxon>
        <taxon>Salix</taxon>
    </lineage>
</organism>
<gene>
    <name evidence="9" type="ORF">OIU77_004110</name>
</gene>
<keyword evidence="4" id="KW-0378">Hydrolase</keyword>
<evidence type="ECO:0000256" key="2">
    <source>
        <dbReference type="ARBA" id="ARBA00007025"/>
    </source>
</evidence>
<reference evidence="9" key="1">
    <citation type="submission" date="2022-10" db="EMBL/GenBank/DDBJ databases">
        <authorList>
            <person name="Hyden B.L."/>
            <person name="Feng K."/>
            <person name="Yates T."/>
            <person name="Jawdy S."/>
            <person name="Smart L.B."/>
            <person name="Muchero W."/>
        </authorList>
    </citation>
    <scope>NUCLEOTIDE SEQUENCE</scope>
    <source>
        <tissue evidence="9">Shoot tip</tissue>
    </source>
</reference>
<sequence>MEDKHEDVEDIESALSDSFIEDDDNDDSDNDDDNEPSTSGQDDGTRIQEPLTDQEVEELVAEFLEVESKAAEAQEALEKESLAKVESDVREELVQSLQGDDLETAVEDEMTTFREEWENVLDELETESYHLLILNFMHQDMAAIIVYVALADSIWLLPRSAVLGVLKEEEAKRCQKSMEKEQLDGAGIELPSLYKWIESQAPNGCCTEAWKRRAHWVGTQVTKETNDTVADAEKYLQIHRPVRRRHGKLLEEGASGFLQKKLAVDGSEAIAENGELDWASMKKLFSTSSSEDVASFGSKHWASVYLANTPQEAALMGLKFPGVNEVEEIEDIDGNSIDPFVAEAIANEKELVLSEEQRKKITERSKRKMMQKLIKNFNFRLKQRRRRKRCKQGVSSVDQEMGTNMAESLPLDDNYHETTQSRFEERRV</sequence>
<dbReference type="Proteomes" id="UP001141253">
    <property type="component" value="Chromosome 13"/>
</dbReference>
<evidence type="ECO:0000256" key="8">
    <source>
        <dbReference type="SAM" id="MobiDB-lite"/>
    </source>
</evidence>
<dbReference type="EMBL" id="JAPFFI010000015">
    <property type="protein sequence ID" value="KAJ6360034.1"/>
    <property type="molecule type" value="Genomic_DNA"/>
</dbReference>
<protein>
    <submittedName>
        <fullName evidence="9">Uncharacterized protein</fullName>
    </submittedName>
</protein>
<name>A0ABQ9AUR7_9ROSI</name>
<comment type="caution">
    <text evidence="9">The sequence shown here is derived from an EMBL/GenBank/DDBJ whole genome shotgun (WGS) entry which is preliminary data.</text>
</comment>
<feature type="region of interest" description="Disordered" evidence="8">
    <location>
        <begin position="384"/>
        <end position="428"/>
    </location>
</feature>
<keyword evidence="5" id="KW-0067">ATP-binding</keyword>
<evidence type="ECO:0000256" key="3">
    <source>
        <dbReference type="ARBA" id="ARBA00022741"/>
    </source>
</evidence>
<comment type="subcellular location">
    <subcellularLocation>
        <location evidence="1">Nucleus</location>
    </subcellularLocation>
</comment>
<evidence type="ECO:0000256" key="1">
    <source>
        <dbReference type="ARBA" id="ARBA00004123"/>
    </source>
</evidence>
<keyword evidence="3" id="KW-0547">Nucleotide-binding</keyword>
<dbReference type="PANTHER" id="PTHR45797:SF1">
    <property type="entry name" value="HELICASE ARIP4"/>
    <property type="match status" value="1"/>
</dbReference>
<evidence type="ECO:0000256" key="7">
    <source>
        <dbReference type="ARBA" id="ARBA00023242"/>
    </source>
</evidence>
<comment type="similarity">
    <text evidence="2">Belongs to the SNF2/RAD54 helicase family.</text>
</comment>
<proteinExistence type="inferred from homology"/>
<dbReference type="InterPro" id="IPR044574">
    <property type="entry name" value="ARIP4-like"/>
</dbReference>
<evidence type="ECO:0000313" key="10">
    <source>
        <dbReference type="Proteomes" id="UP001141253"/>
    </source>
</evidence>
<dbReference type="PANTHER" id="PTHR45797">
    <property type="entry name" value="RAD54-LIKE"/>
    <property type="match status" value="1"/>
</dbReference>
<evidence type="ECO:0000313" key="9">
    <source>
        <dbReference type="EMBL" id="KAJ6360034.1"/>
    </source>
</evidence>
<evidence type="ECO:0000256" key="6">
    <source>
        <dbReference type="ARBA" id="ARBA00023125"/>
    </source>
</evidence>
<evidence type="ECO:0000256" key="4">
    <source>
        <dbReference type="ARBA" id="ARBA00022806"/>
    </source>
</evidence>
<feature type="compositionally biased region" description="Polar residues" evidence="8">
    <location>
        <begin position="393"/>
        <end position="406"/>
    </location>
</feature>
<keyword evidence="6" id="KW-0238">DNA-binding</keyword>
<keyword evidence="4" id="KW-0347">Helicase</keyword>